<evidence type="ECO:0000313" key="2">
    <source>
        <dbReference type="Proteomes" id="UP000188532"/>
    </source>
</evidence>
<sequence length="82" mass="8872">MLTAHGSPDPRSAANARAVAGRLARLRPALTYGWRFVSRIRQAWSRCSANVRLTPSSLPAAVDQLLGRGGRRIASWFLAPGC</sequence>
<accession>A0A1V3XPB0</accession>
<dbReference type="AlphaFoldDB" id="A0A1V3XPB0"/>
<comment type="caution">
    <text evidence="1">The sequence shown here is derived from an EMBL/GenBank/DDBJ whole genome shotgun (WGS) entry which is preliminary data.</text>
</comment>
<reference evidence="1 2" key="1">
    <citation type="submission" date="2017-02" db="EMBL/GenBank/DDBJ databases">
        <title>Complete genome sequences of Mycobacterium kansasii strains isolated from rhesus macaques.</title>
        <authorList>
            <person name="Panda A."/>
            <person name="Nagaraj S."/>
            <person name="Zhao X."/>
            <person name="Tettelin H."/>
            <person name="Detolla L.J."/>
        </authorList>
    </citation>
    <scope>NUCLEOTIDE SEQUENCE [LARGE SCALE GENOMIC DNA]</scope>
    <source>
        <strain evidence="1 2">11-3469</strain>
    </source>
</reference>
<protein>
    <submittedName>
        <fullName evidence="1">Uncharacterized protein</fullName>
    </submittedName>
</protein>
<evidence type="ECO:0000313" key="1">
    <source>
        <dbReference type="EMBL" id="OOK81019.1"/>
    </source>
</evidence>
<dbReference type="Proteomes" id="UP000188532">
    <property type="component" value="Unassembled WGS sequence"/>
</dbReference>
<dbReference type="EMBL" id="MVBN01000002">
    <property type="protein sequence ID" value="OOK81019.1"/>
    <property type="molecule type" value="Genomic_DNA"/>
</dbReference>
<name>A0A1V3XPB0_MYCKA</name>
<dbReference type="Gene3D" id="3.40.50.1400">
    <property type="match status" value="1"/>
</dbReference>
<gene>
    <name evidence="1" type="ORF">BZL29_1748</name>
</gene>
<organism evidence="1 2">
    <name type="scientific">Mycobacterium kansasii</name>
    <dbReference type="NCBI Taxonomy" id="1768"/>
    <lineage>
        <taxon>Bacteria</taxon>
        <taxon>Bacillati</taxon>
        <taxon>Actinomycetota</taxon>
        <taxon>Actinomycetes</taxon>
        <taxon>Mycobacteriales</taxon>
        <taxon>Mycobacteriaceae</taxon>
        <taxon>Mycobacterium</taxon>
    </lineage>
</organism>
<proteinExistence type="predicted"/>